<evidence type="ECO:0000313" key="1">
    <source>
        <dbReference type="EMBL" id="MDI3422617.1"/>
    </source>
</evidence>
<name>A0ABT6T422_9ACTN</name>
<reference evidence="1 2" key="1">
    <citation type="submission" date="2023-05" db="EMBL/GenBank/DDBJ databases">
        <title>Draft genome sequence of Streptomyces sp. B-S-A12 isolated from a cave soil in Thailand.</title>
        <authorList>
            <person name="Chamroensaksri N."/>
            <person name="Muangham S."/>
        </authorList>
    </citation>
    <scope>NUCLEOTIDE SEQUENCE [LARGE SCALE GENOMIC DNA]</scope>
    <source>
        <strain evidence="1 2">B-S-A12</strain>
    </source>
</reference>
<dbReference type="InterPro" id="IPR045727">
    <property type="entry name" value="DUF6081"/>
</dbReference>
<dbReference type="Proteomes" id="UP001237105">
    <property type="component" value="Unassembled WGS sequence"/>
</dbReference>
<proteinExistence type="predicted"/>
<comment type="caution">
    <text evidence="1">The sequence shown here is derived from an EMBL/GenBank/DDBJ whole genome shotgun (WGS) entry which is preliminary data.</text>
</comment>
<evidence type="ECO:0000313" key="2">
    <source>
        <dbReference type="Proteomes" id="UP001237105"/>
    </source>
</evidence>
<dbReference type="EMBL" id="JASCIS010000039">
    <property type="protein sequence ID" value="MDI3422617.1"/>
    <property type="molecule type" value="Genomic_DNA"/>
</dbReference>
<keyword evidence="2" id="KW-1185">Reference proteome</keyword>
<dbReference type="RefSeq" id="WP_282538474.1">
    <property type="nucleotide sequence ID" value="NZ_JASCIS010000039.1"/>
</dbReference>
<organism evidence="1 2">
    <name type="scientific">Streptomyces luteolus</name>
    <dbReference type="NCBI Taxonomy" id="3043615"/>
    <lineage>
        <taxon>Bacteria</taxon>
        <taxon>Bacillati</taxon>
        <taxon>Actinomycetota</taxon>
        <taxon>Actinomycetes</taxon>
        <taxon>Kitasatosporales</taxon>
        <taxon>Streptomycetaceae</taxon>
        <taxon>Streptomyces</taxon>
    </lineage>
</organism>
<gene>
    <name evidence="1" type="ORF">QIT00_29430</name>
</gene>
<accession>A0ABT6T422</accession>
<dbReference type="Pfam" id="PF19559">
    <property type="entry name" value="DUF6081"/>
    <property type="match status" value="1"/>
</dbReference>
<sequence>MTDGAGEKVVWDADFTSGFTTTGPGARWWYYGQGPYIGDDGHVTTSEKGLRVVAGGVNPATGEPAFVRTLGQDHVNGADLPGEIDHVKFLAYANETAGSGTPGFDAVRGQVLHFDTVLSGRTYGTAAHPFGTAVRDPDSDLRLASVSAPIVDFESFVGIEFFLTNTKVYVVYERLPFGRPQLGDYAAFLYAVPVADRSPQDVHHCRVSYDRAAGTVRYLLEGEEVFRVDRIGHRLAGREHLILDHGGEDTLAEPRQFAPGVALFTVLDGSLPGRVDSGLVRLTSRQGHYYSPAKGPPTPQTFADHRSEAAARLFGQGAEATVSSCTVSTSEAAGGG</sequence>
<protein>
    <submittedName>
        <fullName evidence="1">DUF6081 family protein</fullName>
    </submittedName>
</protein>